<dbReference type="PANTHER" id="PTHR48081">
    <property type="entry name" value="AB HYDROLASE SUPERFAMILY PROTEIN C4A8.06C"/>
    <property type="match status" value="1"/>
</dbReference>
<evidence type="ECO:0000313" key="4">
    <source>
        <dbReference type="Proteomes" id="UP000756921"/>
    </source>
</evidence>
<dbReference type="InterPro" id="IPR013094">
    <property type="entry name" value="AB_hydrolase_3"/>
</dbReference>
<evidence type="ECO:0000313" key="3">
    <source>
        <dbReference type="EMBL" id="KAF9739897.1"/>
    </source>
</evidence>
<dbReference type="EMBL" id="WJXW01000002">
    <property type="protein sequence ID" value="KAF9739897.1"/>
    <property type="molecule type" value="Genomic_DNA"/>
</dbReference>
<feature type="domain" description="Alpha/beta hydrolase fold-3" evidence="2">
    <location>
        <begin position="82"/>
        <end position="286"/>
    </location>
</feature>
<keyword evidence="4" id="KW-1185">Reference proteome</keyword>
<keyword evidence="1" id="KW-0378">Hydrolase</keyword>
<dbReference type="OrthoDB" id="408631at2759"/>
<comment type="caution">
    <text evidence="3">The sequence shown here is derived from an EMBL/GenBank/DDBJ whole genome shotgun (WGS) entry which is preliminary data.</text>
</comment>
<organism evidence="3 4">
    <name type="scientific">Paraphaeosphaeria minitans</name>
    <dbReference type="NCBI Taxonomy" id="565426"/>
    <lineage>
        <taxon>Eukaryota</taxon>
        <taxon>Fungi</taxon>
        <taxon>Dikarya</taxon>
        <taxon>Ascomycota</taxon>
        <taxon>Pezizomycotina</taxon>
        <taxon>Dothideomycetes</taxon>
        <taxon>Pleosporomycetidae</taxon>
        <taxon>Pleosporales</taxon>
        <taxon>Massarineae</taxon>
        <taxon>Didymosphaeriaceae</taxon>
        <taxon>Paraphaeosphaeria</taxon>
    </lineage>
</organism>
<evidence type="ECO:0000259" key="2">
    <source>
        <dbReference type="Pfam" id="PF07859"/>
    </source>
</evidence>
<protein>
    <recommendedName>
        <fullName evidence="2">Alpha/beta hydrolase fold-3 domain-containing protein</fullName>
    </recommendedName>
</protein>
<dbReference type="PANTHER" id="PTHR48081:SF8">
    <property type="entry name" value="ALPHA_BETA HYDROLASE FOLD-3 DOMAIN-CONTAINING PROTEIN-RELATED"/>
    <property type="match status" value="1"/>
</dbReference>
<dbReference type="InterPro" id="IPR029058">
    <property type="entry name" value="AB_hydrolase_fold"/>
</dbReference>
<reference evidence="3" key="1">
    <citation type="journal article" date="2020" name="Mol. Plant Microbe Interact.">
        <title>Genome Sequence of the Biocontrol Agent Coniothyrium minitans strain Conio (IMI 134523).</title>
        <authorList>
            <person name="Patel D."/>
            <person name="Shittu T.A."/>
            <person name="Baroncelli R."/>
            <person name="Muthumeenakshi S."/>
            <person name="Osborne T.H."/>
            <person name="Janganan T.K."/>
            <person name="Sreenivasaprasad S."/>
        </authorList>
    </citation>
    <scope>NUCLEOTIDE SEQUENCE</scope>
    <source>
        <strain evidence="3">Conio</strain>
    </source>
</reference>
<evidence type="ECO:0000256" key="1">
    <source>
        <dbReference type="ARBA" id="ARBA00022801"/>
    </source>
</evidence>
<name>A0A9P6KV00_9PLEO</name>
<dbReference type="SUPFAM" id="SSF53474">
    <property type="entry name" value="alpha/beta-Hydrolases"/>
    <property type="match status" value="1"/>
</dbReference>
<dbReference type="Proteomes" id="UP000756921">
    <property type="component" value="Unassembled WGS sequence"/>
</dbReference>
<accession>A0A9P6KV00</accession>
<dbReference type="Gene3D" id="3.40.50.1820">
    <property type="entry name" value="alpha/beta hydrolase"/>
    <property type="match status" value="1"/>
</dbReference>
<dbReference type="GO" id="GO:0016787">
    <property type="term" value="F:hydrolase activity"/>
    <property type="evidence" value="ECO:0007669"/>
    <property type="project" value="UniProtKB-KW"/>
</dbReference>
<gene>
    <name evidence="3" type="ORF">PMIN01_02532</name>
</gene>
<proteinExistence type="predicted"/>
<dbReference type="InterPro" id="IPR050300">
    <property type="entry name" value="GDXG_lipolytic_enzyme"/>
</dbReference>
<sequence length="318" mass="35392">MSFLWETFKYARRRLIVFLVRNVFNLIRLLDVQRDRTLAATTYAASTETLYIPSRDRTRKIKAHLYTPRASPASPSSPKPVLVNWHGSGWTIPFHGSDVAFCARMAKELDAYVVDADYRKAPEDPFPAALQDVKDVLDWVASQPERFDATRVAVSGASAGGSLALIASSTLRASLKVDIRAVLAHYPATDLSLKAEDRVIPKPVLPLPPAILELFYSNYVGTDVAMRRDPRVSPMYAKVEEYPRTVVIITCEGDTLSVEAKRLAEKLDDGSRKVVKCVLEGMNHGYDVGAKPGTKLWDSREKAHALMIEALKDSFRKG</sequence>
<dbReference type="AlphaFoldDB" id="A0A9P6KV00"/>
<dbReference type="Pfam" id="PF07859">
    <property type="entry name" value="Abhydrolase_3"/>
    <property type="match status" value="1"/>
</dbReference>